<dbReference type="Proteomes" id="UP000594638">
    <property type="component" value="Unassembled WGS sequence"/>
</dbReference>
<comment type="caution">
    <text evidence="1">The sequence shown here is derived from an EMBL/GenBank/DDBJ whole genome shotgun (WGS) entry which is preliminary data.</text>
</comment>
<evidence type="ECO:0000313" key="2">
    <source>
        <dbReference type="Proteomes" id="UP000594638"/>
    </source>
</evidence>
<dbReference type="EMBL" id="CACTIH010005958">
    <property type="protein sequence ID" value="CAA3003396.1"/>
    <property type="molecule type" value="Genomic_DNA"/>
</dbReference>
<keyword evidence="2" id="KW-1185">Reference proteome</keyword>
<evidence type="ECO:0000313" key="1">
    <source>
        <dbReference type="EMBL" id="CAA3003396.1"/>
    </source>
</evidence>
<name>A0A8S0TEI1_OLEEU</name>
<proteinExistence type="predicted"/>
<dbReference type="Gramene" id="OE9A009705T1">
    <property type="protein sequence ID" value="OE9A009705C1"/>
    <property type="gene ID" value="OE9A009705"/>
</dbReference>
<accession>A0A8S0TEI1</accession>
<dbReference type="AlphaFoldDB" id="A0A8S0TEI1"/>
<gene>
    <name evidence="1" type="ORF">OLEA9_A009705</name>
</gene>
<organism evidence="1 2">
    <name type="scientific">Olea europaea subsp. europaea</name>
    <dbReference type="NCBI Taxonomy" id="158383"/>
    <lineage>
        <taxon>Eukaryota</taxon>
        <taxon>Viridiplantae</taxon>
        <taxon>Streptophyta</taxon>
        <taxon>Embryophyta</taxon>
        <taxon>Tracheophyta</taxon>
        <taxon>Spermatophyta</taxon>
        <taxon>Magnoliopsida</taxon>
        <taxon>eudicotyledons</taxon>
        <taxon>Gunneridae</taxon>
        <taxon>Pentapetalae</taxon>
        <taxon>asterids</taxon>
        <taxon>lamiids</taxon>
        <taxon>Lamiales</taxon>
        <taxon>Oleaceae</taxon>
        <taxon>Oleeae</taxon>
        <taxon>Olea</taxon>
    </lineage>
</organism>
<protein>
    <submittedName>
        <fullName evidence="1">Uncharacterized protein</fullName>
    </submittedName>
</protein>
<reference evidence="1 2" key="1">
    <citation type="submission" date="2019-12" db="EMBL/GenBank/DDBJ databases">
        <authorList>
            <person name="Alioto T."/>
            <person name="Alioto T."/>
            <person name="Gomez Garrido J."/>
        </authorList>
    </citation>
    <scope>NUCLEOTIDE SEQUENCE [LARGE SCALE GENOMIC DNA]</scope>
</reference>
<feature type="non-terminal residue" evidence="1">
    <location>
        <position position="1"/>
    </location>
</feature>
<sequence length="53" mass="6131">RINGFFISIASILLTTPFNHWLRIFVAEAVGGLMWRWWCLLRNNVGWVAVVAD</sequence>